<dbReference type="AlphaFoldDB" id="A0A2Z5GAW3"/>
<reference evidence="6 7" key="1">
    <citation type="journal article" date="2018" name="Front. Microbiol.">
        <title>Hydrolytic Capabilities as a Key to Environmental Success: Chitinolytic and Cellulolytic Acidobacteria From Acidic Sub-arctic Soils and Boreal Peatlands.</title>
        <authorList>
            <person name="Belova S.E."/>
            <person name="Ravin N.V."/>
            <person name="Pankratov T.A."/>
            <person name="Rakitin A.L."/>
            <person name="Ivanova A.A."/>
            <person name="Beletsky A.V."/>
            <person name="Mardanov A.V."/>
            <person name="Sinninghe Damste J.S."/>
            <person name="Dedysh S.N."/>
        </authorList>
    </citation>
    <scope>NUCLEOTIDE SEQUENCE [LARGE SCALE GENOMIC DNA]</scope>
    <source>
        <strain evidence="6 7">SBC82</strain>
    </source>
</reference>
<feature type="disulfide bond" evidence="2">
    <location>
        <begin position="113"/>
        <end position="118"/>
    </location>
</feature>
<dbReference type="InterPro" id="IPR001322">
    <property type="entry name" value="Lamin_tail_dom"/>
</dbReference>
<evidence type="ECO:0000313" key="6">
    <source>
        <dbReference type="EMBL" id="AXC15854.1"/>
    </source>
</evidence>
<dbReference type="Pfam" id="PF10633">
    <property type="entry name" value="NPCBM_assoc"/>
    <property type="match status" value="1"/>
</dbReference>
<name>A0A2Z5GAW3_9BACT</name>
<dbReference type="SUPFAM" id="SSF49899">
    <property type="entry name" value="Concanavalin A-like lectins/glucanases"/>
    <property type="match status" value="1"/>
</dbReference>
<dbReference type="InterPro" id="IPR015289">
    <property type="entry name" value="A-L-arabinofuranosidase_B_cat"/>
</dbReference>
<dbReference type="RefSeq" id="WP_114211146.1">
    <property type="nucleotide sequence ID" value="NZ_CP030840.1"/>
</dbReference>
<feature type="region of interest" description="Disordered" evidence="3">
    <location>
        <begin position="1134"/>
        <end position="1157"/>
    </location>
</feature>
<feature type="active site" description="Nucleophile" evidence="1">
    <location>
        <position position="253"/>
    </location>
</feature>
<protein>
    <recommendedName>
        <fullName evidence="5">LTD domain-containing protein</fullName>
    </recommendedName>
</protein>
<dbReference type="Pfam" id="PF09206">
    <property type="entry name" value="ArabFuran-catal"/>
    <property type="match status" value="1"/>
</dbReference>
<feature type="chain" id="PRO_5016321826" description="LTD domain-containing protein" evidence="4">
    <location>
        <begin position="28"/>
        <end position="1157"/>
    </location>
</feature>
<dbReference type="KEGG" id="abas:ACPOL_6642"/>
<evidence type="ECO:0000256" key="2">
    <source>
        <dbReference type="PIRSR" id="PIRSR638964-3"/>
    </source>
</evidence>
<dbReference type="OrthoDB" id="9804807at2"/>
<evidence type="ECO:0000256" key="1">
    <source>
        <dbReference type="PIRSR" id="PIRSR638964-1"/>
    </source>
</evidence>
<keyword evidence="2" id="KW-1015">Disulfide bond</keyword>
<proteinExistence type="predicted"/>
<dbReference type="GO" id="GO:0031221">
    <property type="term" value="P:arabinan metabolic process"/>
    <property type="evidence" value="ECO:0007669"/>
    <property type="project" value="InterPro"/>
</dbReference>
<feature type="domain" description="LTD" evidence="5">
    <location>
        <begin position="467"/>
        <end position="678"/>
    </location>
</feature>
<dbReference type="Proteomes" id="UP000253606">
    <property type="component" value="Chromosome"/>
</dbReference>
<dbReference type="Gene3D" id="2.60.120.200">
    <property type="match status" value="1"/>
</dbReference>
<feature type="active site" description="Proton donor" evidence="1">
    <location>
        <position position="331"/>
    </location>
</feature>
<dbReference type="InterPro" id="IPR038964">
    <property type="entry name" value="ABFB"/>
</dbReference>
<evidence type="ECO:0000313" key="7">
    <source>
        <dbReference type="Proteomes" id="UP000253606"/>
    </source>
</evidence>
<dbReference type="PROSITE" id="PS51841">
    <property type="entry name" value="LTD"/>
    <property type="match status" value="1"/>
</dbReference>
<evidence type="ECO:0000256" key="4">
    <source>
        <dbReference type="SAM" id="SignalP"/>
    </source>
</evidence>
<feature type="signal peptide" evidence="4">
    <location>
        <begin position="1"/>
        <end position="27"/>
    </location>
</feature>
<keyword evidence="4" id="KW-0732">Signal</keyword>
<feature type="disulfide bond" evidence="2">
    <location>
        <begin position="45"/>
        <end position="55"/>
    </location>
</feature>
<dbReference type="GO" id="GO:0045490">
    <property type="term" value="P:pectin catabolic process"/>
    <property type="evidence" value="ECO:0007669"/>
    <property type="project" value="TreeGrafter"/>
</dbReference>
<dbReference type="GO" id="GO:0046556">
    <property type="term" value="F:alpha-L-arabinofuranosidase activity"/>
    <property type="evidence" value="ECO:0007669"/>
    <property type="project" value="InterPro"/>
</dbReference>
<dbReference type="PANTHER" id="PTHR39447:SF2">
    <property type="entry name" value="ALPHA-L-ARABINOFURANOSIDASE B"/>
    <property type="match status" value="1"/>
</dbReference>
<accession>A0A2Z5GAW3</accession>
<evidence type="ECO:0000259" key="5">
    <source>
        <dbReference type="PROSITE" id="PS51841"/>
    </source>
</evidence>
<dbReference type="InterPro" id="IPR036415">
    <property type="entry name" value="Lamin_tail_dom_sf"/>
</dbReference>
<dbReference type="Gene3D" id="2.60.40.1260">
    <property type="entry name" value="Lamin Tail domain"/>
    <property type="match status" value="1"/>
</dbReference>
<dbReference type="InterPro" id="IPR001919">
    <property type="entry name" value="CBD2"/>
</dbReference>
<dbReference type="InterPro" id="IPR018905">
    <property type="entry name" value="A-galactase_NEW3"/>
</dbReference>
<dbReference type="GO" id="GO:0019566">
    <property type="term" value="P:arabinose metabolic process"/>
    <property type="evidence" value="ECO:0007669"/>
    <property type="project" value="InterPro"/>
</dbReference>
<dbReference type="SMART" id="SM00637">
    <property type="entry name" value="CBD_II"/>
    <property type="match status" value="1"/>
</dbReference>
<sequence length="1157" mass="118171">MNKNTRISLVLLIAVALMLPGSMLAMGQQVNGGVNVAPPRPQGPCDVYAAAGDPCVAAHSTTRALYASYNGPLYQVLRQSDGKTLNIDVVQPVASPVPNAGGYANAAAQDAFCANTYCWITTVYDQSPKHNDLTQAPRGGFSGPAMGGFNNLPIADMAPIMVMGHKVYGVFIEPGMGLRQNDARGTAVDDQAEGQYWVINGRHFNSGCCFDYGNAEIDSRDDDNGTMETTYYGDAIPWYHGNPPGPWVMTDQENNLVGCVNPDGSKLCVNLPNVTWRFVTAIAKGEPHHWTSMGGDAQQGALSVMFSGPRVNATYDPMRKQGAILLGNGGDNSNGSQGTFYEGAVTAAGTFPTDATDQLVQANVVAAKYEGPRLSIAAAAATATPPGLQTFSPGSSQDTTVTFTNTAGSPAAGVTLSISLPSNQWSAVVAGGGATKTISDPVAPGASVSATFKVTSGPEGLNGDLIGSASWTNSASGAKETETAVEKVRNVSPVKINEFRVSAGPPANPTDSFIELYNAGSSDVDISNWTLTEHPAQQATFSTVKIPDGTKLAAGRFYLLGLANSGLAVAAKAGETTLHVRSTAAMSVGDTISIGAGSDAENGKVAKIGTAASNHTTLWQPVPDGPVMTIPPGSTNVPVQSVSGFEVGEKIALGYGATYPVVGRGLEQYEVATVTAVGKPGTQPYLATDAAAGSTNIKVTSVADISVGDKIRLDIDSMGHGIETVTITKVGTQGTRANLSADVSAGATSINVRNSSGFAVGDKLTVGTPANQEPVTITAVGGASPSGAKIEFSPALTRAHIDGESAVTPGTGLELAAPLKFAHAANLPFSNRGTGISFEPATVFPHSSNEPVQAIGSGITLDKPLTKAHPINAAVRDAAVKTAGYQGTPQPNQWFGGPELTTISPLFGRTIIVREGNMVLRDASGLVVDSLNYGGLVDPWAAEGYQAASGSEHGGCFVPTPGPNGGYQASGSTDTTNRSAGRFPDGVESDSNCSDFLVQAATSLPLASPAGATNIKVANVTGFEPGQTIRIDAGADLETAVIATVGTPGASTVSTAVAAGATLVPVVSGTGFSAGQTITIDSGANAETAVIASIRRSGGAMITIKAPLNRAHADGVPVSGTGITLTTALTRNHLSGTPVADNVPTPGGTNQYRRRPQ</sequence>
<dbReference type="PANTHER" id="PTHR39447">
    <property type="entry name" value="ALPHA-L-ARABINOFURANOSIDASE B"/>
    <property type="match status" value="1"/>
</dbReference>
<dbReference type="SUPFAM" id="SSF74853">
    <property type="entry name" value="Lamin A/C globular tail domain"/>
    <property type="match status" value="1"/>
</dbReference>
<dbReference type="GO" id="GO:0030246">
    <property type="term" value="F:carbohydrate binding"/>
    <property type="evidence" value="ECO:0007669"/>
    <property type="project" value="InterPro"/>
</dbReference>
<gene>
    <name evidence="6" type="ORF">ACPOL_6642</name>
</gene>
<organism evidence="6 7">
    <name type="scientific">Acidisarcina polymorpha</name>
    <dbReference type="NCBI Taxonomy" id="2211140"/>
    <lineage>
        <taxon>Bacteria</taxon>
        <taxon>Pseudomonadati</taxon>
        <taxon>Acidobacteriota</taxon>
        <taxon>Terriglobia</taxon>
        <taxon>Terriglobales</taxon>
        <taxon>Acidobacteriaceae</taxon>
        <taxon>Acidisarcina</taxon>
    </lineage>
</organism>
<evidence type="ECO:0000256" key="3">
    <source>
        <dbReference type="SAM" id="MobiDB-lite"/>
    </source>
</evidence>
<feature type="disulfide bond" evidence="2">
    <location>
        <begin position="208"/>
        <end position="209"/>
    </location>
</feature>
<dbReference type="Pfam" id="PF00932">
    <property type="entry name" value="LTD"/>
    <property type="match status" value="1"/>
</dbReference>
<keyword evidence="7" id="KW-1185">Reference proteome</keyword>
<dbReference type="InterPro" id="IPR013320">
    <property type="entry name" value="ConA-like_dom_sf"/>
</dbReference>
<dbReference type="EMBL" id="CP030840">
    <property type="protein sequence ID" value="AXC15854.1"/>
    <property type="molecule type" value="Genomic_DNA"/>
</dbReference>